<dbReference type="PROSITE" id="PS00463">
    <property type="entry name" value="ZN2_CY6_FUNGAL_1"/>
    <property type="match status" value="1"/>
</dbReference>
<dbReference type="PROSITE" id="PS50048">
    <property type="entry name" value="ZN2_CY6_FUNGAL_2"/>
    <property type="match status" value="1"/>
</dbReference>
<name>A0A507QNW2_MONPU</name>
<comment type="caution">
    <text evidence="8">The sequence shown here is derived from an EMBL/GenBank/DDBJ whole genome shotgun (WGS) entry which is preliminary data.</text>
</comment>
<dbReference type="InterPro" id="IPR050987">
    <property type="entry name" value="AtrR-like"/>
</dbReference>
<dbReference type="GO" id="GO:0008270">
    <property type="term" value="F:zinc ion binding"/>
    <property type="evidence" value="ECO:0007669"/>
    <property type="project" value="InterPro"/>
</dbReference>
<evidence type="ECO:0000259" key="7">
    <source>
        <dbReference type="PROSITE" id="PS50048"/>
    </source>
</evidence>
<dbReference type="CDD" id="cd00067">
    <property type="entry name" value="GAL4"/>
    <property type="match status" value="1"/>
</dbReference>
<dbReference type="InterPro" id="IPR007219">
    <property type="entry name" value="XnlR_reg_dom"/>
</dbReference>
<evidence type="ECO:0000256" key="6">
    <source>
        <dbReference type="SAM" id="MobiDB-lite"/>
    </source>
</evidence>
<dbReference type="Pfam" id="PF04082">
    <property type="entry name" value="Fungal_trans"/>
    <property type="match status" value="1"/>
</dbReference>
<feature type="domain" description="Zn(2)-C6 fungal-type" evidence="7">
    <location>
        <begin position="147"/>
        <end position="178"/>
    </location>
</feature>
<sequence>MHSSYYRPPVGHNRNGASYDLPPVQSVIPLSQAPFQQALLTTTSHLAAPSSRPGSSMKMAHLLQPSSHIPNAVPTTSTSPYTRSYESSSVSPTDGMSILHDGPPSNGSVAGSANLLYQPGNTGQQQQPQPQLAPQKRAYRQRRKDPSCDACRERKVKCDASESASCTECINRKVRCQFTKETNRRMSSIKQVQDLEKQLLSTKQQLQQLRSGVAKTDGFMDWDMDSNGQTALKLPDIGHRPVRRIRAAVAQDFSDVRSNMRSHGWGIMKMPGPCRKQDSASRLTSDSPALPPKGVADRLLAQYFAFIHSYLPVIYLHSFIIEYERIYQSGSLAGVSRDWAAVLFTVFACASLHTQEPNRIQDGKEYLKISYGLLDMLKDDISIDQVRASLLISLFLHEVGSKSASWMWLGSAVRLGQDIGLQIESGPWLATEVEIKRRIWWGLYCWDRILSLEMGRPVMIYDQDCDVDLPCPVDEQYISEGGVLEGPQASPFLALVHVARSVGQLTKALRSPVLSPATLETFERHFTACLATLPLQYHPKSDQYLEPRSLVPIIFLQNARFILHRHNLSPACSHDARLSAMDYCLSIALDTARLLSRCMQNPPTSSSGNASTDATDWRVLLASSASTMLCTHICRCLLLLLFRQEYASSLTCIQACAAIGDSRAANVSSGRYIAFFLGRILDRLRRNTGNWERDEEIVAYMSGDMQGTADSSWIWQGSDEAGQQPEDSSNVTTRSSSSSQKGTEILSPPEQVSEWQGWDWVERTVQYLLDEKRQQEPRDDKMDDVQPQQPPRPDQSLLSPETAESSDNSAGQSSSAHSRMTIASII</sequence>
<dbReference type="EMBL" id="VIFY01000197">
    <property type="protein sequence ID" value="TQB68687.1"/>
    <property type="molecule type" value="Genomic_DNA"/>
</dbReference>
<dbReference type="OrthoDB" id="2110361at2759"/>
<dbReference type="InterPro" id="IPR036864">
    <property type="entry name" value="Zn2-C6_fun-type_DNA-bd_sf"/>
</dbReference>
<feature type="compositionally biased region" description="Low complexity" evidence="6">
    <location>
        <begin position="118"/>
        <end position="135"/>
    </location>
</feature>
<keyword evidence="5" id="KW-0539">Nucleus</keyword>
<organism evidence="8 9">
    <name type="scientific">Monascus purpureus</name>
    <name type="common">Red mold</name>
    <name type="synonym">Monascus anka</name>
    <dbReference type="NCBI Taxonomy" id="5098"/>
    <lineage>
        <taxon>Eukaryota</taxon>
        <taxon>Fungi</taxon>
        <taxon>Dikarya</taxon>
        <taxon>Ascomycota</taxon>
        <taxon>Pezizomycotina</taxon>
        <taxon>Eurotiomycetes</taxon>
        <taxon>Eurotiomycetidae</taxon>
        <taxon>Eurotiales</taxon>
        <taxon>Aspergillaceae</taxon>
        <taxon>Monascus</taxon>
    </lineage>
</organism>
<keyword evidence="2" id="KW-0805">Transcription regulation</keyword>
<dbReference type="AlphaFoldDB" id="A0A507QNW2"/>
<feature type="compositionally biased region" description="Basic and acidic residues" evidence="6">
    <location>
        <begin position="771"/>
        <end position="784"/>
    </location>
</feature>
<dbReference type="Pfam" id="PF00172">
    <property type="entry name" value="Zn_clus"/>
    <property type="match status" value="1"/>
</dbReference>
<feature type="compositionally biased region" description="Low complexity" evidence="6">
    <location>
        <begin position="73"/>
        <end position="93"/>
    </location>
</feature>
<dbReference type="Gene3D" id="4.10.240.10">
    <property type="entry name" value="Zn(2)-C6 fungal-type DNA-binding domain"/>
    <property type="match status" value="1"/>
</dbReference>
<reference evidence="8 9" key="1">
    <citation type="submission" date="2019-06" db="EMBL/GenBank/DDBJ databases">
        <title>Wine fermentation using esterase from Monascus purpureus.</title>
        <authorList>
            <person name="Geng C."/>
            <person name="Zhang Y."/>
        </authorList>
    </citation>
    <scope>NUCLEOTIDE SEQUENCE [LARGE SCALE GENOMIC DNA]</scope>
    <source>
        <strain evidence="8">HQ1</strain>
    </source>
</reference>
<feature type="region of interest" description="Disordered" evidence="6">
    <location>
        <begin position="66"/>
        <end position="146"/>
    </location>
</feature>
<dbReference type="Proteomes" id="UP000319663">
    <property type="component" value="Unassembled WGS sequence"/>
</dbReference>
<dbReference type="PANTHER" id="PTHR46910:SF1">
    <property type="entry name" value="MISCELLANEOUS ZN(II)2CYS6 TRANSCRIPTION FACTOR (EUROFUNG)-RELATED"/>
    <property type="match status" value="1"/>
</dbReference>
<dbReference type="SMART" id="SM00066">
    <property type="entry name" value="GAL4"/>
    <property type="match status" value="1"/>
</dbReference>
<feature type="compositionally biased region" description="Low complexity" evidence="6">
    <location>
        <begin position="803"/>
        <end position="818"/>
    </location>
</feature>
<dbReference type="GO" id="GO:0006351">
    <property type="term" value="P:DNA-templated transcription"/>
    <property type="evidence" value="ECO:0007669"/>
    <property type="project" value="InterPro"/>
</dbReference>
<feature type="region of interest" description="Disordered" evidence="6">
    <location>
        <begin position="771"/>
        <end position="826"/>
    </location>
</feature>
<dbReference type="GO" id="GO:0003677">
    <property type="term" value="F:DNA binding"/>
    <property type="evidence" value="ECO:0007669"/>
    <property type="project" value="UniProtKB-KW"/>
</dbReference>
<dbReference type="CDD" id="cd12148">
    <property type="entry name" value="fungal_TF_MHR"/>
    <property type="match status" value="1"/>
</dbReference>
<keyword evidence="9" id="KW-1185">Reference proteome</keyword>
<evidence type="ECO:0000313" key="9">
    <source>
        <dbReference type="Proteomes" id="UP000319663"/>
    </source>
</evidence>
<gene>
    <name evidence="8" type="ORF">MPDQ_002920</name>
</gene>
<dbReference type="PANTHER" id="PTHR46910">
    <property type="entry name" value="TRANSCRIPTION FACTOR PDR1"/>
    <property type="match status" value="1"/>
</dbReference>
<protein>
    <recommendedName>
        <fullName evidence="7">Zn(2)-C6 fungal-type domain-containing protein</fullName>
    </recommendedName>
</protein>
<feature type="compositionally biased region" description="Low complexity" evidence="6">
    <location>
        <begin position="728"/>
        <end position="739"/>
    </location>
</feature>
<dbReference type="SMART" id="SM00906">
    <property type="entry name" value="Fungal_trans"/>
    <property type="match status" value="1"/>
</dbReference>
<evidence type="ECO:0000256" key="3">
    <source>
        <dbReference type="ARBA" id="ARBA00023125"/>
    </source>
</evidence>
<feature type="region of interest" description="Disordered" evidence="6">
    <location>
        <begin position="718"/>
        <end position="752"/>
    </location>
</feature>
<keyword evidence="4" id="KW-0804">Transcription</keyword>
<proteinExistence type="predicted"/>
<dbReference type="SUPFAM" id="SSF57701">
    <property type="entry name" value="Zn2/Cys6 DNA-binding domain"/>
    <property type="match status" value="1"/>
</dbReference>
<keyword evidence="1" id="KW-0479">Metal-binding</keyword>
<feature type="region of interest" description="Disordered" evidence="6">
    <location>
        <begin position="267"/>
        <end position="289"/>
    </location>
</feature>
<evidence type="ECO:0000256" key="4">
    <source>
        <dbReference type="ARBA" id="ARBA00023163"/>
    </source>
</evidence>
<accession>A0A507QNW2</accession>
<keyword evidence="3" id="KW-0238">DNA-binding</keyword>
<evidence type="ECO:0000256" key="5">
    <source>
        <dbReference type="ARBA" id="ARBA00023242"/>
    </source>
</evidence>
<dbReference type="STRING" id="5098.A0A507QNW2"/>
<evidence type="ECO:0000313" key="8">
    <source>
        <dbReference type="EMBL" id="TQB68687.1"/>
    </source>
</evidence>
<evidence type="ECO:0000256" key="1">
    <source>
        <dbReference type="ARBA" id="ARBA00022723"/>
    </source>
</evidence>
<dbReference type="InterPro" id="IPR001138">
    <property type="entry name" value="Zn2Cys6_DnaBD"/>
</dbReference>
<evidence type="ECO:0000256" key="2">
    <source>
        <dbReference type="ARBA" id="ARBA00023015"/>
    </source>
</evidence>
<dbReference type="GO" id="GO:0000981">
    <property type="term" value="F:DNA-binding transcription factor activity, RNA polymerase II-specific"/>
    <property type="evidence" value="ECO:0007669"/>
    <property type="project" value="InterPro"/>
</dbReference>